<evidence type="ECO:0000313" key="3">
    <source>
        <dbReference type="Proteomes" id="UP001201262"/>
    </source>
</evidence>
<feature type="domain" description="DUF6603" evidence="1">
    <location>
        <begin position="635"/>
        <end position="1125"/>
    </location>
</feature>
<sequence>MAGEFIVEAIPVSISQGNDGALYLLVEKREIGVQDKIRAAVLIDSENGVLEGVKMHDSKSTIDRRPILSTFEWIEKSYNLSPYKRLKLTSIVVTGSNEHGIANFLHDAVVQAHGLSTRTPIPWLKWDEAGRPLTYFYSLVGSNTNSTGSDDESRFDYSSGTVSIKSALSRDSKQQSRYSFARHHGTSGNGLLGANFLNNAILEIPAEDTTDVTPAVLLVKNPPEKGWPAMYCVAADGFNFSITSYSNKPTTVASHSRNKTHAITAVMMWDTSPPRASHYFGGNLVENEKTELQGWLSRDNVHTIKSVYMYNGTMRSADGLRLARAVRYPSPLARTWILKGSMHYFYGATMAKFFPSSLQDAVIPLLEKILVEKLEVTYEYNQLGQGQAKASSFVIAGNLLVGKHRLTLDFTHDGAVWNFDATMNANENEDVESNAGEMIRGIAGDLGLPDFLVNIVIPKNGQNEIGLSIKQESDLLVLVATWKIGNLTFQYLQFREIAKNAPLRRVVLASLDNLSATPIPMLGDIPQPFEQIVFAWVQSLQPNAKGLVKGEIENINSLLSRMKKPQIPYKILDKNEDQTSTTTALLNGLHFMVVANTTQAQSQVILDYAFSQAKSGQSKSPQDSADNPGSRMVSLQKVMGVFSIKNIGLRYSTGLNEKQSILSIRLDASVMVGPIEFSVLGLSINLDFADGSESDGERYSLHNLPTPYPTLEGLQTSFDKPPIQISGALQLLKTTELESYAGALVISFIPWLFQAAGYYGKIKTPKEFETVFVYCILKGPLITLQFASIEGICGGFGFNSQLKFPTAKNVMEFPLIAQGAANPPGGGTSPVDALESLLKTSWFVHQEKSFWVAAGLTVKAFEILSVQAVVVVQWNPYVELGIFAVATASIPGGRSPRQFAFVQLGIIASVNFETGILKIEGELTPSSYILDPSCHLTGGFALYSWFDSRDPNLRGDWVFSIGGFHPAYQKPPQYPEPSRLGISWQFGKSISISGQAYFAITPKVCMGGGRLDVQLSLKPLYAYFNAFVDFLINYKPFYFIAEGGVSVGVKFTLDLWLVTIKISVQIGARLYIRGPPIQGTVHVDFWVFGFDVDFGAKSIPGPAPLKLQDFIDLVSQADTPGAAAFIKGPVTEEEKPKLHVFSIEEGLVPKYEIESTPSGDHWVVSPGGFIFSIACKFVVQEAVVITKTYGGEPYEGKTVGKNHTVNAKPMHANGVTSSLKVTIQPTELFVRDTDFPDPTWDDYDAIYTDVPEALWGQYDARTDPSKTRNPSALLNGTSGKTLNHMTGIRIANPQPICAEDKTIAYEIALFQIGSLGPFELPLTEVRDQDFEGDNAEDTEQWARVKAKWETPGIEANAAQRTVDLWTDVLASKMGWDADRIKAGEEEAALTGAKPERIIKNITKYYLWAPALSKA</sequence>
<comment type="caution">
    <text evidence="2">The sequence shown here is derived from an EMBL/GenBank/DDBJ whole genome shotgun (WGS) entry which is preliminary data.</text>
</comment>
<keyword evidence="3" id="KW-1185">Reference proteome</keyword>
<dbReference type="EMBL" id="JAJTJA010000003">
    <property type="protein sequence ID" value="KAH8702291.1"/>
    <property type="molecule type" value="Genomic_DNA"/>
</dbReference>
<accession>A0AAD4Q419</accession>
<dbReference type="RefSeq" id="XP_046075667.1">
    <property type="nucleotide sequence ID" value="XM_046222032.1"/>
</dbReference>
<dbReference type="Proteomes" id="UP001201262">
    <property type="component" value="Unassembled WGS sequence"/>
</dbReference>
<evidence type="ECO:0000313" key="2">
    <source>
        <dbReference type="EMBL" id="KAH8702291.1"/>
    </source>
</evidence>
<dbReference type="InterPro" id="IPR046538">
    <property type="entry name" value="DUF6603"/>
</dbReference>
<organism evidence="2 3">
    <name type="scientific">Talaromyces proteolyticus</name>
    <dbReference type="NCBI Taxonomy" id="1131652"/>
    <lineage>
        <taxon>Eukaryota</taxon>
        <taxon>Fungi</taxon>
        <taxon>Dikarya</taxon>
        <taxon>Ascomycota</taxon>
        <taxon>Pezizomycotina</taxon>
        <taxon>Eurotiomycetes</taxon>
        <taxon>Eurotiomycetidae</taxon>
        <taxon>Eurotiales</taxon>
        <taxon>Trichocomaceae</taxon>
        <taxon>Talaromyces</taxon>
        <taxon>Talaromyces sect. Bacilispori</taxon>
    </lineage>
</organism>
<reference evidence="2" key="1">
    <citation type="submission" date="2021-12" db="EMBL/GenBank/DDBJ databases">
        <title>Convergent genome expansion in fungi linked to evolution of root-endophyte symbiosis.</title>
        <authorList>
            <consortium name="DOE Joint Genome Institute"/>
            <person name="Ke Y.-H."/>
            <person name="Bonito G."/>
            <person name="Liao H.-L."/>
            <person name="Looney B."/>
            <person name="Rojas-Flechas A."/>
            <person name="Nash J."/>
            <person name="Hameed K."/>
            <person name="Schadt C."/>
            <person name="Martin F."/>
            <person name="Crous P.W."/>
            <person name="Miettinen O."/>
            <person name="Magnuson J.K."/>
            <person name="Labbe J."/>
            <person name="Jacobson D."/>
            <person name="Doktycz M.J."/>
            <person name="Veneault-Fourrey C."/>
            <person name="Kuo A."/>
            <person name="Mondo S."/>
            <person name="Calhoun S."/>
            <person name="Riley R."/>
            <person name="Ohm R."/>
            <person name="LaButti K."/>
            <person name="Andreopoulos B."/>
            <person name="Pangilinan J."/>
            <person name="Nolan M."/>
            <person name="Tritt A."/>
            <person name="Clum A."/>
            <person name="Lipzen A."/>
            <person name="Daum C."/>
            <person name="Barry K."/>
            <person name="Grigoriev I.V."/>
            <person name="Vilgalys R."/>
        </authorList>
    </citation>
    <scope>NUCLEOTIDE SEQUENCE</scope>
    <source>
        <strain evidence="2">PMI_201</strain>
    </source>
</reference>
<name>A0AAD4Q419_9EURO</name>
<dbReference type="Pfam" id="PF20248">
    <property type="entry name" value="DUF6603"/>
    <property type="match status" value="1"/>
</dbReference>
<dbReference type="GeneID" id="70252319"/>
<gene>
    <name evidence="2" type="ORF">BGW36DRAFT_459012</name>
</gene>
<evidence type="ECO:0000259" key="1">
    <source>
        <dbReference type="Pfam" id="PF20248"/>
    </source>
</evidence>
<proteinExistence type="predicted"/>
<protein>
    <recommendedName>
        <fullName evidence="1">DUF6603 domain-containing protein</fullName>
    </recommendedName>
</protein>